<dbReference type="PANTHER" id="PTHR30055:SF200">
    <property type="entry name" value="HTH-TYPE TRANSCRIPTIONAL REPRESSOR BDCR"/>
    <property type="match status" value="1"/>
</dbReference>
<evidence type="ECO:0000259" key="6">
    <source>
        <dbReference type="PROSITE" id="PS50977"/>
    </source>
</evidence>
<name>A0A316TPK0_9ACTN</name>
<protein>
    <submittedName>
        <fullName evidence="7">TetR family transcriptional regulator</fullName>
    </submittedName>
</protein>
<evidence type="ECO:0000256" key="1">
    <source>
        <dbReference type="ARBA" id="ARBA00022491"/>
    </source>
</evidence>
<evidence type="ECO:0000256" key="3">
    <source>
        <dbReference type="ARBA" id="ARBA00023125"/>
    </source>
</evidence>
<keyword evidence="3 5" id="KW-0238">DNA-binding</keyword>
<dbReference type="AlphaFoldDB" id="A0A316TPK0"/>
<comment type="caution">
    <text evidence="7">The sequence shown here is derived from an EMBL/GenBank/DDBJ whole genome shotgun (WGS) entry which is preliminary data.</text>
</comment>
<dbReference type="EMBL" id="QGDD01000008">
    <property type="protein sequence ID" value="PWN01636.1"/>
    <property type="molecule type" value="Genomic_DNA"/>
</dbReference>
<evidence type="ECO:0000313" key="8">
    <source>
        <dbReference type="Proteomes" id="UP000245507"/>
    </source>
</evidence>
<dbReference type="Proteomes" id="UP000245507">
    <property type="component" value="Unassembled WGS sequence"/>
</dbReference>
<evidence type="ECO:0000313" key="7">
    <source>
        <dbReference type="EMBL" id="PWN01636.1"/>
    </source>
</evidence>
<dbReference type="GO" id="GO:0003700">
    <property type="term" value="F:DNA-binding transcription factor activity"/>
    <property type="evidence" value="ECO:0007669"/>
    <property type="project" value="TreeGrafter"/>
</dbReference>
<dbReference type="InterPro" id="IPR001647">
    <property type="entry name" value="HTH_TetR"/>
</dbReference>
<dbReference type="InterPro" id="IPR036271">
    <property type="entry name" value="Tet_transcr_reg_TetR-rel_C_sf"/>
</dbReference>
<sequence>MRWSVTGTGTAGRRRRRSVELRRDEILASTTETVDRIGLEATRVTDVAKALNVSPALIFYHFGTKDTLVSEAFAYAVERDLARLDKATGAGKDPVDKLRRALRSYGPTGAAKGWRIWIDAWALAQREPGIRKVLRGMELRWCEVLRAMIDEGVSDGSFTCPDPDAAIARISALIDGLCVAALVYRTISREQLRGWVAETVARELGIDPAALS</sequence>
<reference evidence="7 8" key="1">
    <citation type="submission" date="2018-05" db="EMBL/GenBank/DDBJ databases">
        <title>Nocardioides silvaticus genome.</title>
        <authorList>
            <person name="Li C."/>
            <person name="Wang G."/>
        </authorList>
    </citation>
    <scope>NUCLEOTIDE SEQUENCE [LARGE SCALE GENOMIC DNA]</scope>
    <source>
        <strain evidence="7 8">CCTCC AB 2018079</strain>
    </source>
</reference>
<dbReference type="Pfam" id="PF00440">
    <property type="entry name" value="TetR_N"/>
    <property type="match status" value="1"/>
</dbReference>
<dbReference type="Gene3D" id="1.10.357.10">
    <property type="entry name" value="Tetracycline Repressor, domain 2"/>
    <property type="match status" value="1"/>
</dbReference>
<keyword evidence="2" id="KW-0805">Transcription regulation</keyword>
<dbReference type="PROSITE" id="PS50977">
    <property type="entry name" value="HTH_TETR_2"/>
    <property type="match status" value="1"/>
</dbReference>
<feature type="domain" description="HTH tetR-type" evidence="6">
    <location>
        <begin position="20"/>
        <end position="80"/>
    </location>
</feature>
<dbReference type="SUPFAM" id="SSF48498">
    <property type="entry name" value="Tetracyclin repressor-like, C-terminal domain"/>
    <property type="match status" value="1"/>
</dbReference>
<accession>A0A316TPK0</accession>
<evidence type="ECO:0000256" key="2">
    <source>
        <dbReference type="ARBA" id="ARBA00023015"/>
    </source>
</evidence>
<organism evidence="7 8">
    <name type="scientific">Nocardioides silvaticus</name>
    <dbReference type="NCBI Taxonomy" id="2201891"/>
    <lineage>
        <taxon>Bacteria</taxon>
        <taxon>Bacillati</taxon>
        <taxon>Actinomycetota</taxon>
        <taxon>Actinomycetes</taxon>
        <taxon>Propionibacteriales</taxon>
        <taxon>Nocardioidaceae</taxon>
        <taxon>Nocardioides</taxon>
    </lineage>
</organism>
<dbReference type="Pfam" id="PF13977">
    <property type="entry name" value="TetR_C_6"/>
    <property type="match status" value="1"/>
</dbReference>
<gene>
    <name evidence="7" type="ORF">DJ010_16445</name>
</gene>
<dbReference type="InterPro" id="IPR039538">
    <property type="entry name" value="BetI_C"/>
</dbReference>
<dbReference type="InterPro" id="IPR050109">
    <property type="entry name" value="HTH-type_TetR-like_transc_reg"/>
</dbReference>
<dbReference type="PANTHER" id="PTHR30055">
    <property type="entry name" value="HTH-TYPE TRANSCRIPTIONAL REGULATOR RUTR"/>
    <property type="match status" value="1"/>
</dbReference>
<keyword evidence="4" id="KW-0804">Transcription</keyword>
<dbReference type="SUPFAM" id="SSF46689">
    <property type="entry name" value="Homeodomain-like"/>
    <property type="match status" value="1"/>
</dbReference>
<evidence type="ECO:0000256" key="5">
    <source>
        <dbReference type="PROSITE-ProRule" id="PRU00335"/>
    </source>
</evidence>
<evidence type="ECO:0000256" key="4">
    <source>
        <dbReference type="ARBA" id="ARBA00023163"/>
    </source>
</evidence>
<dbReference type="GO" id="GO:0000976">
    <property type="term" value="F:transcription cis-regulatory region binding"/>
    <property type="evidence" value="ECO:0007669"/>
    <property type="project" value="TreeGrafter"/>
</dbReference>
<keyword evidence="8" id="KW-1185">Reference proteome</keyword>
<feature type="DNA-binding region" description="H-T-H motif" evidence="5">
    <location>
        <begin position="43"/>
        <end position="62"/>
    </location>
</feature>
<keyword evidence="1" id="KW-0678">Repressor</keyword>
<proteinExistence type="predicted"/>
<dbReference type="InterPro" id="IPR009057">
    <property type="entry name" value="Homeodomain-like_sf"/>
</dbReference>